<dbReference type="InterPro" id="IPR001240">
    <property type="entry name" value="PRAI_dom"/>
</dbReference>
<dbReference type="PANTHER" id="PTHR22854:SF2">
    <property type="entry name" value="INDOLE-3-GLYCEROL-PHOSPHATE SYNTHASE"/>
    <property type="match status" value="1"/>
</dbReference>
<keyword evidence="20" id="KW-1185">Reference proteome</keyword>
<evidence type="ECO:0000256" key="1">
    <source>
        <dbReference type="ARBA" id="ARBA00001164"/>
    </source>
</evidence>
<evidence type="ECO:0000313" key="19">
    <source>
        <dbReference type="EMBL" id="MCL6741234.1"/>
    </source>
</evidence>
<evidence type="ECO:0000256" key="13">
    <source>
        <dbReference type="ARBA" id="ARBA00023268"/>
    </source>
</evidence>
<dbReference type="HAMAP" id="MF_00134_B">
    <property type="entry name" value="IGPS_B"/>
    <property type="match status" value="1"/>
</dbReference>
<dbReference type="Pfam" id="PF00697">
    <property type="entry name" value="PRAI"/>
    <property type="match status" value="1"/>
</dbReference>
<dbReference type="SUPFAM" id="SSF51366">
    <property type="entry name" value="Ribulose-phoshate binding barrel"/>
    <property type="match status" value="2"/>
</dbReference>
<name>A0ABT0SA11_9SPHN</name>
<dbReference type="HAMAP" id="MF_00135">
    <property type="entry name" value="PRAI"/>
    <property type="match status" value="1"/>
</dbReference>
<comment type="function">
    <text evidence="14">Bifunctional enzyme that catalyzes two sequential steps of tryptophan biosynthetic pathway. The first reaction is catalyzed by the isomerase, coded by the TrpF domain; the second reaction is catalyzed by the synthase, coded by the TrpC domain.</text>
</comment>
<dbReference type="InterPro" id="IPR013798">
    <property type="entry name" value="Indole-3-glycerol_P_synth_dom"/>
</dbReference>
<dbReference type="NCBIfam" id="NF006945">
    <property type="entry name" value="PRK09427.1"/>
    <property type="match status" value="1"/>
</dbReference>
<keyword evidence="7 15" id="KW-0028">Amino-acid biosynthesis</keyword>
<reference evidence="19" key="1">
    <citation type="submission" date="2022-05" db="EMBL/GenBank/DDBJ databases">
        <authorList>
            <person name="Jo J.-H."/>
            <person name="Im W.-T."/>
        </authorList>
    </citation>
    <scope>NUCLEOTIDE SEQUENCE</scope>
    <source>
        <strain evidence="19">RB56-2</strain>
    </source>
</reference>
<evidence type="ECO:0000256" key="16">
    <source>
        <dbReference type="HAMAP-Rule" id="MF_00135"/>
    </source>
</evidence>
<dbReference type="GO" id="GO:0004640">
    <property type="term" value="F:phosphoribosylanthranilate isomerase activity"/>
    <property type="evidence" value="ECO:0007669"/>
    <property type="project" value="UniProtKB-EC"/>
</dbReference>
<dbReference type="EMBL" id="JAMGBB010000001">
    <property type="protein sequence ID" value="MCL6741234.1"/>
    <property type="molecule type" value="Genomic_DNA"/>
</dbReference>
<protein>
    <recommendedName>
        <fullName evidence="15 16">Multifunctional fusion protein</fullName>
    </recommendedName>
    <domain>
        <recommendedName>
            <fullName evidence="15">Indole-3-glycerol phosphate synthase</fullName>
            <shortName evidence="15">IGPS</shortName>
            <ecNumber evidence="15">4.1.1.48</ecNumber>
        </recommendedName>
    </domain>
    <domain>
        <recommendedName>
            <fullName evidence="16">N-(5'-phosphoribosyl)anthranilate isomerase</fullName>
            <shortName evidence="16">PRAI</shortName>
            <ecNumber evidence="16">5.3.1.24</ecNumber>
        </recommendedName>
    </domain>
</protein>
<evidence type="ECO:0000256" key="15">
    <source>
        <dbReference type="HAMAP-Rule" id="MF_00134"/>
    </source>
</evidence>
<comment type="catalytic activity">
    <reaction evidence="2 15">
        <text>1-(2-carboxyphenylamino)-1-deoxy-D-ribulose 5-phosphate + H(+) = (1S,2R)-1-C-(indol-3-yl)glycerol 3-phosphate + CO2 + H2O</text>
        <dbReference type="Rhea" id="RHEA:23476"/>
        <dbReference type="ChEBI" id="CHEBI:15377"/>
        <dbReference type="ChEBI" id="CHEBI:15378"/>
        <dbReference type="ChEBI" id="CHEBI:16526"/>
        <dbReference type="ChEBI" id="CHEBI:58613"/>
        <dbReference type="ChEBI" id="CHEBI:58866"/>
        <dbReference type="EC" id="4.1.1.48"/>
    </reaction>
</comment>
<evidence type="ECO:0000256" key="9">
    <source>
        <dbReference type="ARBA" id="ARBA00022822"/>
    </source>
</evidence>
<dbReference type="GO" id="GO:0004425">
    <property type="term" value="F:indole-3-glycerol-phosphate synthase activity"/>
    <property type="evidence" value="ECO:0007669"/>
    <property type="project" value="UniProtKB-EC"/>
</dbReference>
<feature type="domain" description="N-(5'phosphoribosyl) anthranilate isomerase (PRAI)" evidence="18">
    <location>
        <begin position="251"/>
        <end position="444"/>
    </location>
</feature>
<evidence type="ECO:0000256" key="5">
    <source>
        <dbReference type="ARBA" id="ARBA00007902"/>
    </source>
</evidence>
<evidence type="ECO:0000256" key="10">
    <source>
        <dbReference type="ARBA" id="ARBA00023141"/>
    </source>
</evidence>
<evidence type="ECO:0000313" key="20">
    <source>
        <dbReference type="Proteomes" id="UP001165383"/>
    </source>
</evidence>
<evidence type="ECO:0000259" key="18">
    <source>
        <dbReference type="Pfam" id="PF00697"/>
    </source>
</evidence>
<dbReference type="PROSITE" id="PS00614">
    <property type="entry name" value="IGPS"/>
    <property type="match status" value="1"/>
</dbReference>
<dbReference type="Pfam" id="PF00218">
    <property type="entry name" value="IGPS"/>
    <property type="match status" value="1"/>
</dbReference>
<evidence type="ECO:0000256" key="3">
    <source>
        <dbReference type="ARBA" id="ARBA00004664"/>
    </source>
</evidence>
<evidence type="ECO:0000256" key="12">
    <source>
        <dbReference type="ARBA" id="ARBA00023239"/>
    </source>
</evidence>
<keyword evidence="12 15" id="KW-0456">Lyase</keyword>
<evidence type="ECO:0000256" key="2">
    <source>
        <dbReference type="ARBA" id="ARBA00001633"/>
    </source>
</evidence>
<dbReference type="EC" id="4.1.1.48" evidence="15"/>
<comment type="similarity">
    <text evidence="5">In the N-terminal section; belongs to the TrpC family.</text>
</comment>
<dbReference type="RefSeq" id="WP_249915633.1">
    <property type="nucleotide sequence ID" value="NZ_JAMGBB010000001.1"/>
</dbReference>
<keyword evidence="9 15" id="KW-0822">Tryptophan biosynthesis</keyword>
<evidence type="ECO:0000259" key="17">
    <source>
        <dbReference type="Pfam" id="PF00218"/>
    </source>
</evidence>
<comment type="similarity">
    <text evidence="16">Belongs to the TrpF family.</text>
</comment>
<comment type="caution">
    <text evidence="19">The sequence shown here is derived from an EMBL/GenBank/DDBJ whole genome shotgun (WGS) entry which is preliminary data.</text>
</comment>
<dbReference type="CDD" id="cd00405">
    <property type="entry name" value="PRAI"/>
    <property type="match status" value="1"/>
</dbReference>
<dbReference type="CDD" id="cd00331">
    <property type="entry name" value="IGPS"/>
    <property type="match status" value="1"/>
</dbReference>
<comment type="pathway">
    <text evidence="3 16">Amino-acid biosynthesis; L-tryptophan biosynthesis; L-tryptophan from chorismate: step 3/5.</text>
</comment>
<evidence type="ECO:0000256" key="6">
    <source>
        <dbReference type="ARBA" id="ARBA00009847"/>
    </source>
</evidence>
<dbReference type="InterPro" id="IPR001468">
    <property type="entry name" value="Indole-3-GlycerolPSynthase_CS"/>
</dbReference>
<dbReference type="Gene3D" id="3.20.20.70">
    <property type="entry name" value="Aldolase class I"/>
    <property type="match status" value="2"/>
</dbReference>
<keyword evidence="8 15" id="KW-0210">Decarboxylase</keyword>
<accession>A0ABT0SA11</accession>
<evidence type="ECO:0000256" key="14">
    <source>
        <dbReference type="ARBA" id="ARBA00025592"/>
    </source>
</evidence>
<evidence type="ECO:0000256" key="7">
    <source>
        <dbReference type="ARBA" id="ARBA00022605"/>
    </source>
</evidence>
<evidence type="ECO:0000256" key="8">
    <source>
        <dbReference type="ARBA" id="ARBA00022793"/>
    </source>
</evidence>
<comment type="similarity">
    <text evidence="6">In the C-terminal section; belongs to the TrpF family.</text>
</comment>
<gene>
    <name evidence="19" type="primary">trpCF</name>
    <name evidence="15" type="synonym">trpC</name>
    <name evidence="16" type="synonym">trpF</name>
    <name evidence="19" type="ORF">LZ518_08840</name>
</gene>
<dbReference type="InterPro" id="IPR045186">
    <property type="entry name" value="Indole-3-glycerol_P_synth"/>
</dbReference>
<comment type="pathway">
    <text evidence="4 15">Amino-acid biosynthesis; L-tryptophan biosynthesis; L-tryptophan from chorismate: step 4/5.</text>
</comment>
<dbReference type="EC" id="5.3.1.24" evidence="16"/>
<evidence type="ECO:0000256" key="4">
    <source>
        <dbReference type="ARBA" id="ARBA00004696"/>
    </source>
</evidence>
<keyword evidence="13" id="KW-0511">Multifunctional enzyme</keyword>
<evidence type="ECO:0000256" key="11">
    <source>
        <dbReference type="ARBA" id="ARBA00023235"/>
    </source>
</evidence>
<dbReference type="InterPro" id="IPR011060">
    <property type="entry name" value="RibuloseP-bd_barrel"/>
</dbReference>
<keyword evidence="10 15" id="KW-0057">Aromatic amino acid biosynthesis</keyword>
<feature type="domain" description="Indole-3-glycerol phosphate synthase" evidence="17">
    <location>
        <begin position="9"/>
        <end position="246"/>
    </location>
</feature>
<dbReference type="Proteomes" id="UP001165383">
    <property type="component" value="Unassembled WGS sequence"/>
</dbReference>
<dbReference type="InterPro" id="IPR013785">
    <property type="entry name" value="Aldolase_TIM"/>
</dbReference>
<keyword evidence="11 16" id="KW-0413">Isomerase</keyword>
<proteinExistence type="inferred from homology"/>
<comment type="catalytic activity">
    <reaction evidence="1 16">
        <text>N-(5-phospho-beta-D-ribosyl)anthranilate = 1-(2-carboxyphenylamino)-1-deoxy-D-ribulose 5-phosphate</text>
        <dbReference type="Rhea" id="RHEA:21540"/>
        <dbReference type="ChEBI" id="CHEBI:18277"/>
        <dbReference type="ChEBI" id="CHEBI:58613"/>
        <dbReference type="EC" id="5.3.1.24"/>
    </reaction>
</comment>
<comment type="similarity">
    <text evidence="15">Belongs to the TrpC family.</text>
</comment>
<dbReference type="PANTHER" id="PTHR22854">
    <property type="entry name" value="TRYPTOPHAN BIOSYNTHESIS PROTEIN"/>
    <property type="match status" value="1"/>
</dbReference>
<sequence length="456" mass="48087">MAECVLDGIVRRKRQDVSARLQGVTLDPEPTRKSLRSALARRGARFIMEVKKASPSGHRGNVGVAEAAAAYAPVADAISVLTDEPYFSGSLDDLRAVRAGFAGPILAKDFVIDAKQVTEARAHGADAVLAILAALNDDEAADVISEARRLGMDVIVEVHDRAELQRAIALDARIIGINNRDLRTLETDLAVTERLAGLVPEDRIVVSESGIRSRRDVERLSEKVDAYLVGSSLMASSDIAQAARALVFGPVKICGLTRSADVAAAAAAGATHAGFVFVDGSPRRVGEEAAGLAAIARERGVLPVGVFGDVTAAEIVRIASEHALRAVQLHGRHDLKQLRKGFAANCEIWAVSGVDDVVEPTPTGADRTLFDTRLAGRAGGTGKAFDWDLIAAHPDLPNGFLAGGIGPANARAAQRVGTYGVDLCSSVEATPGRKDPAKLRALFEELRLPSRGSLQC</sequence>
<organism evidence="19 20">
    <name type="scientific">Sphingomonas brevis</name>
    <dbReference type="NCBI Taxonomy" id="2908206"/>
    <lineage>
        <taxon>Bacteria</taxon>
        <taxon>Pseudomonadati</taxon>
        <taxon>Pseudomonadota</taxon>
        <taxon>Alphaproteobacteria</taxon>
        <taxon>Sphingomonadales</taxon>
        <taxon>Sphingomonadaceae</taxon>
        <taxon>Sphingomonas</taxon>
    </lineage>
</organism>